<protein>
    <submittedName>
        <fullName evidence="8">TldD protein</fullName>
    </submittedName>
</protein>
<dbReference type="Pfam" id="PF01523">
    <property type="entry name" value="PmbA_TldD_1st"/>
    <property type="match status" value="1"/>
</dbReference>
<dbReference type="InterPro" id="IPR025502">
    <property type="entry name" value="TldD"/>
</dbReference>
<dbReference type="Proteomes" id="UP000767854">
    <property type="component" value="Unassembled WGS sequence"/>
</dbReference>
<dbReference type="RefSeq" id="WP_204663858.1">
    <property type="nucleotide sequence ID" value="NZ_JAFBDT010000009.1"/>
</dbReference>
<dbReference type="Pfam" id="PF19289">
    <property type="entry name" value="PmbA_TldD_3rd"/>
    <property type="match status" value="1"/>
</dbReference>
<keyword evidence="3" id="KW-0378">Hydrolase</keyword>
<dbReference type="EMBL" id="JAFBDT010000009">
    <property type="protein sequence ID" value="MBM7561907.1"/>
    <property type="molecule type" value="Genomic_DNA"/>
</dbReference>
<feature type="domain" description="Metalloprotease TldD/E C-terminal" evidence="6">
    <location>
        <begin position="226"/>
        <end position="458"/>
    </location>
</feature>
<dbReference type="SUPFAM" id="SSF111283">
    <property type="entry name" value="Putative modulator of DNA gyrase, PmbA/TldD"/>
    <property type="match status" value="1"/>
</dbReference>
<dbReference type="PIRSF" id="PIRSF004919">
    <property type="entry name" value="TldD"/>
    <property type="match status" value="1"/>
</dbReference>
<proteinExistence type="inferred from homology"/>
<evidence type="ECO:0000256" key="4">
    <source>
        <dbReference type="ARBA" id="ARBA00023049"/>
    </source>
</evidence>
<evidence type="ECO:0000259" key="5">
    <source>
        <dbReference type="Pfam" id="PF01523"/>
    </source>
</evidence>
<evidence type="ECO:0000313" key="9">
    <source>
        <dbReference type="Proteomes" id="UP000767854"/>
    </source>
</evidence>
<organism evidence="8 9">
    <name type="scientific">Fusibacter tunisiensis</name>
    <dbReference type="NCBI Taxonomy" id="1008308"/>
    <lineage>
        <taxon>Bacteria</taxon>
        <taxon>Bacillati</taxon>
        <taxon>Bacillota</taxon>
        <taxon>Clostridia</taxon>
        <taxon>Eubacteriales</taxon>
        <taxon>Eubacteriales Family XII. Incertae Sedis</taxon>
        <taxon>Fusibacter</taxon>
    </lineage>
</organism>
<name>A0ABS2MR77_9FIRM</name>
<dbReference type="InterPro" id="IPR051463">
    <property type="entry name" value="Peptidase_U62_metallo"/>
</dbReference>
<dbReference type="PANTHER" id="PTHR30624">
    <property type="entry name" value="UNCHARACTERIZED PROTEIN TLDD AND PMBA"/>
    <property type="match status" value="1"/>
</dbReference>
<dbReference type="InterPro" id="IPR002510">
    <property type="entry name" value="Metalloprtase-TldD/E_N"/>
</dbReference>
<dbReference type="PANTHER" id="PTHR30624:SF4">
    <property type="entry name" value="METALLOPROTEASE TLDD"/>
    <property type="match status" value="1"/>
</dbReference>
<evidence type="ECO:0000256" key="1">
    <source>
        <dbReference type="ARBA" id="ARBA00005836"/>
    </source>
</evidence>
<dbReference type="InterPro" id="IPR036059">
    <property type="entry name" value="TldD/PmbA_sf"/>
</dbReference>
<dbReference type="InterPro" id="IPR045569">
    <property type="entry name" value="Metalloprtase-TldD/E_C"/>
</dbReference>
<gene>
    <name evidence="8" type="ORF">JOC49_001448</name>
</gene>
<accession>A0ABS2MR77</accession>
<evidence type="ECO:0000313" key="8">
    <source>
        <dbReference type="EMBL" id="MBM7561907.1"/>
    </source>
</evidence>
<feature type="domain" description="Metalloprotease TldD/E N-terminal" evidence="5">
    <location>
        <begin position="22"/>
        <end position="83"/>
    </location>
</feature>
<feature type="domain" description="Metalloprotease TldD/E central" evidence="7">
    <location>
        <begin position="111"/>
        <end position="219"/>
    </location>
</feature>
<keyword evidence="4" id="KW-0482">Metalloprotease</keyword>
<sequence length="462" mass="49893">MLDRKLVQEVLAAALSKGGDFAEIYVEDRLNTSIDMMKGKIESSLSGRDYGVGIRIFNGLNSVYTYTNQSDRLTLLKMAQNASMAVGGMPQNLAVDLTIASPHDKHPIRIRPEQIPKSDKINLMRLGSEAATHYDSRINQVVVRYLDYTQNVLIANSEGRFVEDSRTRTRYTVSTVAGKNGKMQTGFIGKGAGKGFELYDEIDVAHIGREAARVACTMLDAKPSPSGKFPVVIENKFGGVIFHEACGHGLEATSVAKGNSVFAGKLGEKIASEVVNAVDDGTIPNEWGSMNIDDEGTPTKRNVLIENGILKGYMVDKLNARRMNTDITGSARRQSYKYAPTSRMTNTYILNGHSKFEDMIQSVEKGIYAKYLGGGSVNTATGEFNFAVQEAYLIENGTITSPVKGATLIGTGLDILKKIEMVGDNFESGEGMCGSVSGSIPAGLGQPALKVSEITVGGREEN</sequence>
<dbReference type="Pfam" id="PF19290">
    <property type="entry name" value="PmbA_TldD_2nd"/>
    <property type="match status" value="1"/>
</dbReference>
<evidence type="ECO:0000256" key="2">
    <source>
        <dbReference type="ARBA" id="ARBA00022670"/>
    </source>
</evidence>
<dbReference type="Gene3D" id="3.30.2290.10">
    <property type="entry name" value="PmbA/TldD superfamily"/>
    <property type="match status" value="1"/>
</dbReference>
<dbReference type="InterPro" id="IPR045570">
    <property type="entry name" value="Metalloprtase-TldD/E_cen_dom"/>
</dbReference>
<keyword evidence="2" id="KW-0645">Protease</keyword>
<evidence type="ECO:0000259" key="6">
    <source>
        <dbReference type="Pfam" id="PF19289"/>
    </source>
</evidence>
<evidence type="ECO:0000259" key="7">
    <source>
        <dbReference type="Pfam" id="PF19290"/>
    </source>
</evidence>
<reference evidence="8 9" key="1">
    <citation type="submission" date="2021-01" db="EMBL/GenBank/DDBJ databases">
        <title>Genomic Encyclopedia of Type Strains, Phase IV (KMG-IV): sequencing the most valuable type-strain genomes for metagenomic binning, comparative biology and taxonomic classification.</title>
        <authorList>
            <person name="Goeker M."/>
        </authorList>
    </citation>
    <scope>NUCLEOTIDE SEQUENCE [LARGE SCALE GENOMIC DNA]</scope>
    <source>
        <strain evidence="8 9">DSM 24436</strain>
    </source>
</reference>
<comment type="caution">
    <text evidence="8">The sequence shown here is derived from an EMBL/GenBank/DDBJ whole genome shotgun (WGS) entry which is preliminary data.</text>
</comment>
<comment type="similarity">
    <text evidence="1">Belongs to the peptidase U62 family.</text>
</comment>
<evidence type="ECO:0000256" key="3">
    <source>
        <dbReference type="ARBA" id="ARBA00022801"/>
    </source>
</evidence>
<dbReference type="InterPro" id="IPR035068">
    <property type="entry name" value="TldD/PmbA_N"/>
</dbReference>
<keyword evidence="9" id="KW-1185">Reference proteome</keyword>